<sequence>MWVKFLIIFVLSIEALSASEKSADERKISYSVDKIWQSYSRAKKGNVCSSQPENDEFKQGVQEFYDGCRRATWKFRGRSYGFADNVMISMEDYFSKLMYFSNSNSTVLPSSSAALLVTMAKCNKFRKTSLIIMWEYRTVLPELITDFNEITTKLVNIIGQKLSCTFNQVVIDLGDTFLHFIKEFFKGIKNQNRIKVGYEKVFKKTQILMNTVALIAETVVNKCDTATRDLKEAVAVLTLIYYYFVIATQGTNSCVQDYQIANNLPVTRSIQACSESFEYVLVETGQAIANVVFTSPKSIEGFLTILVNVAMAFNTAVKDVLGSFEGVPLTVQEITTNLSKCTDCTTLVKNGWSNILKGITPK</sequence>
<evidence type="ECO:0000256" key="1">
    <source>
        <dbReference type="SAM" id="SignalP"/>
    </source>
</evidence>
<gene>
    <name evidence="2" type="ORF">Bhyg_08716</name>
</gene>
<dbReference type="OrthoDB" id="10321395at2759"/>
<comment type="caution">
    <text evidence="2">The sequence shown here is derived from an EMBL/GenBank/DDBJ whole genome shotgun (WGS) entry which is preliminary data.</text>
</comment>
<organism evidence="2 3">
    <name type="scientific">Pseudolycoriella hygida</name>
    <dbReference type="NCBI Taxonomy" id="35572"/>
    <lineage>
        <taxon>Eukaryota</taxon>
        <taxon>Metazoa</taxon>
        <taxon>Ecdysozoa</taxon>
        <taxon>Arthropoda</taxon>
        <taxon>Hexapoda</taxon>
        <taxon>Insecta</taxon>
        <taxon>Pterygota</taxon>
        <taxon>Neoptera</taxon>
        <taxon>Endopterygota</taxon>
        <taxon>Diptera</taxon>
        <taxon>Nematocera</taxon>
        <taxon>Sciaroidea</taxon>
        <taxon>Sciaridae</taxon>
        <taxon>Pseudolycoriella</taxon>
    </lineage>
</organism>
<protein>
    <submittedName>
        <fullName evidence="2">Uncharacterized protein</fullName>
    </submittedName>
</protein>
<feature type="chain" id="PRO_5040293596" evidence="1">
    <location>
        <begin position="19"/>
        <end position="362"/>
    </location>
</feature>
<name>A0A9Q0N664_9DIPT</name>
<dbReference type="AlphaFoldDB" id="A0A9Q0N664"/>
<feature type="signal peptide" evidence="1">
    <location>
        <begin position="1"/>
        <end position="18"/>
    </location>
</feature>
<proteinExistence type="predicted"/>
<dbReference type="Proteomes" id="UP001151699">
    <property type="component" value="Chromosome B"/>
</dbReference>
<evidence type="ECO:0000313" key="3">
    <source>
        <dbReference type="Proteomes" id="UP001151699"/>
    </source>
</evidence>
<keyword evidence="1" id="KW-0732">Signal</keyword>
<keyword evidence="3" id="KW-1185">Reference proteome</keyword>
<dbReference type="EMBL" id="WJQU01000002">
    <property type="protein sequence ID" value="KAJ6643751.1"/>
    <property type="molecule type" value="Genomic_DNA"/>
</dbReference>
<accession>A0A9Q0N664</accession>
<evidence type="ECO:0000313" key="2">
    <source>
        <dbReference type="EMBL" id="KAJ6643751.1"/>
    </source>
</evidence>
<reference evidence="2" key="1">
    <citation type="submission" date="2022-07" db="EMBL/GenBank/DDBJ databases">
        <authorList>
            <person name="Trinca V."/>
            <person name="Uliana J.V.C."/>
            <person name="Torres T.T."/>
            <person name="Ward R.J."/>
            <person name="Monesi N."/>
        </authorList>
    </citation>
    <scope>NUCLEOTIDE SEQUENCE</scope>
    <source>
        <strain evidence="2">HSMRA1968</strain>
        <tissue evidence="2">Whole embryos</tissue>
    </source>
</reference>